<accession>A0ABY3PLU6</accession>
<keyword evidence="3" id="KW-1185">Reference proteome</keyword>
<proteinExistence type="predicted"/>
<evidence type="ECO:0000313" key="3">
    <source>
        <dbReference type="Proteomes" id="UP001054846"/>
    </source>
</evidence>
<organism evidence="2 3">
    <name type="scientific">Gloeobacter morelensis MG652769</name>
    <dbReference type="NCBI Taxonomy" id="2781736"/>
    <lineage>
        <taxon>Bacteria</taxon>
        <taxon>Bacillati</taxon>
        <taxon>Cyanobacteriota</taxon>
        <taxon>Cyanophyceae</taxon>
        <taxon>Gloeobacterales</taxon>
        <taxon>Gloeobacteraceae</taxon>
        <taxon>Gloeobacter</taxon>
        <taxon>Gloeobacter morelensis</taxon>
    </lineage>
</organism>
<sequence length="150" mass="17321">MGRESLEEWQRRNIRAWCEEHGWNGLHREGGVWVACPPEKNAAVPVPIAAYQARVAVNRERFERILRWGIAMVRLAILAVVLAQFAYLAGVCWIYTHTSQTVFLSEWSIFRWTSYTPSTFPMLLLMVPLFASIAILLGERLWVWTGRMTA</sequence>
<gene>
    <name evidence="2" type="ORF">ISF26_22950</name>
</gene>
<protein>
    <submittedName>
        <fullName evidence="2">Uncharacterized protein</fullName>
    </submittedName>
</protein>
<reference evidence="2 3" key="1">
    <citation type="journal article" date="2021" name="Genome Biol. Evol.">
        <title>Complete Genome Sequencing of a Novel Gloeobacter Species from a Waterfall Cave in Mexico.</title>
        <authorList>
            <person name="Saw J.H."/>
            <person name="Cardona T."/>
            <person name="Montejano G."/>
        </authorList>
    </citation>
    <scope>NUCLEOTIDE SEQUENCE [LARGE SCALE GENOMIC DNA]</scope>
    <source>
        <strain evidence="2">MG652769</strain>
    </source>
</reference>
<dbReference type="RefSeq" id="WP_230841604.1">
    <property type="nucleotide sequence ID" value="NZ_CP063845.1"/>
</dbReference>
<feature type="transmembrane region" description="Helical" evidence="1">
    <location>
        <begin position="116"/>
        <end position="138"/>
    </location>
</feature>
<keyword evidence="1" id="KW-1133">Transmembrane helix</keyword>
<name>A0ABY3PLU6_9CYAN</name>
<feature type="transmembrane region" description="Helical" evidence="1">
    <location>
        <begin position="71"/>
        <end position="96"/>
    </location>
</feature>
<evidence type="ECO:0000313" key="2">
    <source>
        <dbReference type="EMBL" id="UFP94559.1"/>
    </source>
</evidence>
<keyword evidence="1" id="KW-0472">Membrane</keyword>
<keyword evidence="1" id="KW-0812">Transmembrane</keyword>
<evidence type="ECO:0000256" key="1">
    <source>
        <dbReference type="SAM" id="Phobius"/>
    </source>
</evidence>
<dbReference type="Proteomes" id="UP001054846">
    <property type="component" value="Chromosome"/>
</dbReference>
<dbReference type="EMBL" id="CP063845">
    <property type="protein sequence ID" value="UFP94559.1"/>
    <property type="molecule type" value="Genomic_DNA"/>
</dbReference>